<protein>
    <recommendedName>
        <fullName evidence="9">DNA 3'-5' helicase</fullName>
        <ecNumber evidence="9">5.6.2.4</ecNumber>
    </recommendedName>
</protein>
<feature type="binding site" evidence="10">
    <location>
        <begin position="1136"/>
        <end position="1143"/>
    </location>
    <ligand>
        <name>ATP</name>
        <dbReference type="ChEBI" id="CHEBI:30616"/>
    </ligand>
</feature>
<organism evidence="14 15">
    <name type="scientific">Desulfobacter latus</name>
    <dbReference type="NCBI Taxonomy" id="2292"/>
    <lineage>
        <taxon>Bacteria</taxon>
        <taxon>Pseudomonadati</taxon>
        <taxon>Thermodesulfobacteriota</taxon>
        <taxon>Desulfobacteria</taxon>
        <taxon>Desulfobacterales</taxon>
        <taxon>Desulfobacteraceae</taxon>
        <taxon>Desulfobacter</taxon>
    </lineage>
</organism>
<keyword evidence="6" id="KW-0238">DNA-binding</keyword>
<evidence type="ECO:0000259" key="12">
    <source>
        <dbReference type="PROSITE" id="PS51194"/>
    </source>
</evidence>
<dbReference type="Pfam" id="PF13361">
    <property type="entry name" value="UvrD_C"/>
    <property type="match status" value="1"/>
</dbReference>
<evidence type="ECO:0000256" key="6">
    <source>
        <dbReference type="ARBA" id="ARBA00023125"/>
    </source>
</evidence>
<name>A0A850T7F2_9BACT</name>
<gene>
    <name evidence="14" type="ORF">HXW94_10195</name>
</gene>
<dbReference type="Pfam" id="PF00271">
    <property type="entry name" value="Helicase_C"/>
    <property type="match status" value="1"/>
</dbReference>
<dbReference type="Gene3D" id="3.40.50.300">
    <property type="entry name" value="P-loop containing nucleotide triphosphate hydrolases"/>
    <property type="match status" value="5"/>
</dbReference>
<dbReference type="InterPro" id="IPR014017">
    <property type="entry name" value="DNA_helicase_UvrD-like_C"/>
</dbReference>
<keyword evidence="15" id="KW-1185">Reference proteome</keyword>
<dbReference type="InterPro" id="IPR011545">
    <property type="entry name" value="DEAD/DEAH_box_helicase_dom"/>
</dbReference>
<feature type="domain" description="Helicase ATP-binding" evidence="11">
    <location>
        <begin position="325"/>
        <end position="504"/>
    </location>
</feature>
<dbReference type="PROSITE" id="PS51192">
    <property type="entry name" value="HELICASE_ATP_BIND_1"/>
    <property type="match status" value="1"/>
</dbReference>
<dbReference type="GO" id="GO:0006281">
    <property type="term" value="P:DNA repair"/>
    <property type="evidence" value="ECO:0007669"/>
    <property type="project" value="TreeGrafter"/>
</dbReference>
<feature type="domain" description="UvrD-like helicase ATP-binding" evidence="13">
    <location>
        <begin position="1115"/>
        <end position="1336"/>
    </location>
</feature>
<dbReference type="InterPro" id="IPR027417">
    <property type="entry name" value="P-loop_NTPase"/>
</dbReference>
<dbReference type="Gene3D" id="3.30.420.10">
    <property type="entry name" value="Ribonuclease H-like superfamily/Ribonuclease H"/>
    <property type="match status" value="1"/>
</dbReference>
<dbReference type="PANTHER" id="PTHR13710">
    <property type="entry name" value="DNA HELICASE RECQ FAMILY MEMBER"/>
    <property type="match status" value="1"/>
</dbReference>
<dbReference type="Proteomes" id="UP000553343">
    <property type="component" value="Unassembled WGS sequence"/>
</dbReference>
<dbReference type="GO" id="GO:0006310">
    <property type="term" value="P:DNA recombination"/>
    <property type="evidence" value="ECO:0007669"/>
    <property type="project" value="InterPro"/>
</dbReference>
<evidence type="ECO:0000256" key="9">
    <source>
        <dbReference type="ARBA" id="ARBA00034808"/>
    </source>
</evidence>
<feature type="domain" description="Helicase C-terminal" evidence="12">
    <location>
        <begin position="530"/>
        <end position="680"/>
    </location>
</feature>
<keyword evidence="2 10" id="KW-0547">Nucleotide-binding</keyword>
<dbReference type="SUPFAM" id="SSF53098">
    <property type="entry name" value="Ribonuclease H-like"/>
    <property type="match status" value="1"/>
</dbReference>
<keyword evidence="3 10" id="KW-0378">Hydrolase</keyword>
<evidence type="ECO:0000259" key="11">
    <source>
        <dbReference type="PROSITE" id="PS51192"/>
    </source>
</evidence>
<dbReference type="InterPro" id="IPR014001">
    <property type="entry name" value="Helicase_ATP-bd"/>
</dbReference>
<dbReference type="PROSITE" id="PS51194">
    <property type="entry name" value="HELICASE_CTER"/>
    <property type="match status" value="1"/>
</dbReference>
<dbReference type="InterPro" id="IPR004589">
    <property type="entry name" value="DNA_helicase_ATP-dep_RecQ"/>
</dbReference>
<comment type="caution">
    <text evidence="14">The sequence shown here is derived from an EMBL/GenBank/DDBJ whole genome shotgun (WGS) entry which is preliminary data.</text>
</comment>
<dbReference type="GO" id="GO:0003677">
    <property type="term" value="F:DNA binding"/>
    <property type="evidence" value="ECO:0007669"/>
    <property type="project" value="UniProtKB-KW"/>
</dbReference>
<dbReference type="EMBL" id="JACADJ010000031">
    <property type="protein sequence ID" value="NWH05352.1"/>
    <property type="molecule type" value="Genomic_DNA"/>
</dbReference>
<comment type="similarity">
    <text evidence="1">Belongs to the helicase family. RecQ subfamily.</text>
</comment>
<dbReference type="GO" id="GO:0005737">
    <property type="term" value="C:cytoplasm"/>
    <property type="evidence" value="ECO:0007669"/>
    <property type="project" value="TreeGrafter"/>
</dbReference>
<accession>A0A850T7F2</accession>
<proteinExistence type="inferred from homology"/>
<dbReference type="GO" id="GO:0043138">
    <property type="term" value="F:3'-5' DNA helicase activity"/>
    <property type="evidence" value="ECO:0007669"/>
    <property type="project" value="UniProtKB-EC"/>
</dbReference>
<dbReference type="GO" id="GO:0043590">
    <property type="term" value="C:bacterial nucleoid"/>
    <property type="evidence" value="ECO:0007669"/>
    <property type="project" value="TreeGrafter"/>
</dbReference>
<dbReference type="InterPro" id="IPR014016">
    <property type="entry name" value="UvrD-like_ATP-bd"/>
</dbReference>
<dbReference type="GO" id="GO:0009378">
    <property type="term" value="F:four-way junction helicase activity"/>
    <property type="evidence" value="ECO:0007669"/>
    <property type="project" value="TreeGrafter"/>
</dbReference>
<dbReference type="NCBIfam" id="TIGR00614">
    <property type="entry name" value="recQ_fam"/>
    <property type="match status" value="1"/>
</dbReference>
<dbReference type="RefSeq" id="WP_178366808.1">
    <property type="nucleotide sequence ID" value="NZ_JACADJ010000031.1"/>
</dbReference>
<comment type="catalytic activity">
    <reaction evidence="8">
        <text>Couples ATP hydrolysis with the unwinding of duplex DNA by translocating in the 3'-5' direction.</text>
        <dbReference type="EC" id="5.6.2.4"/>
    </reaction>
</comment>
<keyword evidence="4 10" id="KW-0347">Helicase</keyword>
<dbReference type="Pfam" id="PF13245">
    <property type="entry name" value="AAA_19"/>
    <property type="match status" value="1"/>
</dbReference>
<dbReference type="InterPro" id="IPR012337">
    <property type="entry name" value="RNaseH-like_sf"/>
</dbReference>
<evidence type="ECO:0000256" key="2">
    <source>
        <dbReference type="ARBA" id="ARBA00022741"/>
    </source>
</evidence>
<dbReference type="SUPFAM" id="SSF52540">
    <property type="entry name" value="P-loop containing nucleoside triphosphate hydrolases"/>
    <property type="match status" value="2"/>
</dbReference>
<evidence type="ECO:0000256" key="10">
    <source>
        <dbReference type="PROSITE-ProRule" id="PRU00560"/>
    </source>
</evidence>
<dbReference type="PROSITE" id="PS51198">
    <property type="entry name" value="UVRD_HELICASE_ATP_BIND"/>
    <property type="match status" value="1"/>
</dbReference>
<dbReference type="EC" id="5.6.2.4" evidence="9"/>
<evidence type="ECO:0000256" key="8">
    <source>
        <dbReference type="ARBA" id="ARBA00034617"/>
    </source>
</evidence>
<dbReference type="GO" id="GO:0005524">
    <property type="term" value="F:ATP binding"/>
    <property type="evidence" value="ECO:0007669"/>
    <property type="project" value="UniProtKB-UniRule"/>
</dbReference>
<evidence type="ECO:0000256" key="1">
    <source>
        <dbReference type="ARBA" id="ARBA00005446"/>
    </source>
</evidence>
<dbReference type="CDD" id="cd17932">
    <property type="entry name" value="DEXQc_UvrD"/>
    <property type="match status" value="1"/>
</dbReference>
<evidence type="ECO:0000256" key="3">
    <source>
        <dbReference type="ARBA" id="ARBA00022801"/>
    </source>
</evidence>
<evidence type="ECO:0000256" key="7">
    <source>
        <dbReference type="ARBA" id="ARBA00023235"/>
    </source>
</evidence>
<dbReference type="SMART" id="SM00487">
    <property type="entry name" value="DEXDc"/>
    <property type="match status" value="1"/>
</dbReference>
<evidence type="ECO:0000256" key="5">
    <source>
        <dbReference type="ARBA" id="ARBA00022840"/>
    </source>
</evidence>
<dbReference type="Pfam" id="PF00270">
    <property type="entry name" value="DEAD"/>
    <property type="match status" value="1"/>
</dbReference>
<dbReference type="SMART" id="SM00490">
    <property type="entry name" value="HELICc"/>
    <property type="match status" value="1"/>
</dbReference>
<dbReference type="InterPro" id="IPR001650">
    <property type="entry name" value="Helicase_C-like"/>
</dbReference>
<evidence type="ECO:0000256" key="4">
    <source>
        <dbReference type="ARBA" id="ARBA00022806"/>
    </source>
</evidence>
<dbReference type="PANTHER" id="PTHR13710:SF105">
    <property type="entry name" value="ATP-DEPENDENT DNA HELICASE Q1"/>
    <property type="match status" value="1"/>
</dbReference>
<sequence length="1749" mass="197761">MTALSPVSDKDALGEKETLLNSLADKIFKKFKHTLVIDLEAVPQGDIFHIGAVLNGAVFEKKEIKNQQAALKALSDFAYGAEYILGHNIINHDLALIKKILPDTPVLNLPVIDTLYLSPLAFPENPYHKLVKNYQLVKHSKNNPVADAELAWSIFKDQVTALSAIHAVEPDLTSFFAFAFQFFNTENKKPNQSGQFDLFYTLCQSVPHGDQARQIFLDICKDKICTTALDNAWESLCAPGQKRTILAYALSWLRVSGGNSIIPAWVKHEFTELSGLINKLRYACGEKECPYCNENNNPEKLLKKYFGFDEYRKLPDGRPLQKEIIEANLSGKPLLGILPTGGGKSICYQIPALHRYHRTGELTVVISPLKALMKDQVDNLNKTTGFAAAGAVNGSLTLPERGAVMEKVRLGDIGILYISPEQLRNFSVAQLISSRDVGCWVFDEAHCLSKWGHDFRPDYLHVAQFIQKQHKPPKPSPLIGAFTATAKKDVVEEITSHFNQTLNLDLDHFISGVQRENLSFQVWPVTKNEKFDVIFNTIQESVPDNDSGAIVYCATRKKTEELSEFLNEKGIACQAFHAGRSEPEKRNIQDDFVAGKIPVICATNAFGMGIDKKDIRLVIHADIPGSLENYLQEAGRAGRDTAPAECVLLYEQEDIENQFSLNAYSKLSLKDIKKILSVLKKRGAKAPEIVITPGEIMRLIGYADIADDDTRARIGVSWLERKGFIERSFNQTLFFKGKPIVKDIDEAEKKMARLNLSKMTAAVYRTVLHILFNADKDAALSADTICTGLGKIENLPGQYLDPKFVIGLLSQMAEIGLIKEGVIMTAFVRPKGKKSSVKLLESFIEIENRMIDLMEELSPDASVSPDTPDIIHLRLMSQKLKDLGHHQVNTDVVGKILAALAGDKAQNQGRSMKIAGRKDGEQQKVFVNFPWNEIKNRAALRHNCSRICLKTIISSLPKPFQQGQAEIICEFFLSALIQAIQSDMYFAGFKGDHKALIESGLLFMHDMKVITLQNGLGVFRQAMTLTMRPQSSKRQYTKGDYEPLSHHYAQKNVQVHVMEKYARLGLEKIKTALGFVSDYFASSYDDFIQQHFPRQKELIQTAMTAQAYKDIVQSLENHTQETIVASPPEQNILVLAGPGSGKTRTIVHRCAWLIKAKSVDPSSILVLCFNHQAMIELRKRIRQLTGKRASLVTAMTYHGFAMRLTGRSFMESQTGQSRKQNKTGFDSVIDEALDILNGEREIVGIEQSEAREYLLARYRYILVDEYQDIDDRQYRFISALTGRLEQDRDMKISIMAVGDDDQSIYGFRNANVKFIKQFQQDYGAKTFYLLENYRSSYPVIQASNAFIGLNSNRMKTNMPCRINAKRLTVEQPAQNINTDELVQVIQVNDMVGQAVFTAKKIKQFIAENPDKGFHDVAVVSRQGMGYSFLVALRMALAKEDIPFCYSIKNSSGVPILKIREIQQFLNYLEDHKKESKRPVELKQEILSRFPQKNTWTRQVEQILESWCAINSDMEISIDRAKGFALETLLEERQENKTGSGVFIGTAHSVKGMQFEVMFILDGGWKNKDLEEERRLFYVAMTRAISFLYIFKIQYENKDHVNPHVPFLEQNEFVHVTEADQFEIRGFNEALTVSILGMEDLFISYAGLFHGNHPIHHALSKLNPMDKVQLTENNGHIYIKNKDHQTITRLSNKGSAKWRGRTQNILHVRVLGMIQRRKTDGEGYDNTRQLSDFWELPVVEILHETSHNRY</sequence>
<evidence type="ECO:0000313" key="15">
    <source>
        <dbReference type="Proteomes" id="UP000553343"/>
    </source>
</evidence>
<evidence type="ECO:0000259" key="13">
    <source>
        <dbReference type="PROSITE" id="PS51198"/>
    </source>
</evidence>
<keyword evidence="7" id="KW-0413">Isomerase</keyword>
<keyword evidence="5 10" id="KW-0067">ATP-binding</keyword>
<reference evidence="14 15" key="1">
    <citation type="submission" date="2020-06" db="EMBL/GenBank/DDBJ databases">
        <title>High-quality draft genome of sulfate reducer Desulfobacter latus type strain AcrS2 isolated from marine sediment.</title>
        <authorList>
            <person name="Hoppe M."/>
            <person name="Larsen C.K."/>
            <person name="Marshall I.P.G."/>
            <person name="Schramm A."/>
            <person name="Marietou A.G."/>
        </authorList>
    </citation>
    <scope>NUCLEOTIDE SEQUENCE [LARGE SCALE GENOMIC DNA]</scope>
    <source>
        <strain evidence="14 15">AcRS2</strain>
    </source>
</reference>
<evidence type="ECO:0000313" key="14">
    <source>
        <dbReference type="EMBL" id="NWH05352.1"/>
    </source>
</evidence>
<dbReference type="GO" id="GO:0016787">
    <property type="term" value="F:hydrolase activity"/>
    <property type="evidence" value="ECO:0007669"/>
    <property type="project" value="UniProtKB-UniRule"/>
</dbReference>
<dbReference type="GO" id="GO:0030894">
    <property type="term" value="C:replisome"/>
    <property type="evidence" value="ECO:0007669"/>
    <property type="project" value="TreeGrafter"/>
</dbReference>
<dbReference type="InterPro" id="IPR036397">
    <property type="entry name" value="RNaseH_sf"/>
</dbReference>